<reference evidence="3" key="2">
    <citation type="submission" date="2016-07" db="EMBL/GenBank/DDBJ databases">
        <authorList>
            <person name="Kauffman K."/>
            <person name="Arevalo P."/>
            <person name="Polz M.F."/>
        </authorList>
    </citation>
    <scope>NUCLEOTIDE SEQUENCE</scope>
    <source>
        <strain evidence="3">10N.261.52.F7</strain>
    </source>
</reference>
<accession>A0AB36XK39</accession>
<comment type="similarity">
    <text evidence="1">Belongs to the transferase hexapeptide repeat family.</text>
</comment>
<evidence type="ECO:0000256" key="1">
    <source>
        <dbReference type="ARBA" id="ARBA00007274"/>
    </source>
</evidence>
<dbReference type="SUPFAM" id="SSF51161">
    <property type="entry name" value="Trimeric LpxA-like enzymes"/>
    <property type="match status" value="1"/>
</dbReference>
<evidence type="ECO:0008006" key="4">
    <source>
        <dbReference type="Google" id="ProtNLM"/>
    </source>
</evidence>
<keyword evidence="2" id="KW-0808">Transferase</keyword>
<dbReference type="InterPro" id="IPR051159">
    <property type="entry name" value="Hexapeptide_acetyltransf"/>
</dbReference>
<protein>
    <recommendedName>
        <fullName evidence="4">Acyltransferase</fullName>
    </recommendedName>
</protein>
<dbReference type="GO" id="GO:0008374">
    <property type="term" value="F:O-acyltransferase activity"/>
    <property type="evidence" value="ECO:0007669"/>
    <property type="project" value="TreeGrafter"/>
</dbReference>
<dbReference type="InterPro" id="IPR011004">
    <property type="entry name" value="Trimer_LpxA-like_sf"/>
</dbReference>
<comment type="caution">
    <text evidence="3">The sequence shown here is derived from an EMBL/GenBank/DDBJ whole genome shotgun (WGS) entry which is preliminary data.</text>
</comment>
<organism evidence="3">
    <name type="scientific">Vibrio lentus</name>
    <dbReference type="NCBI Taxonomy" id="136468"/>
    <lineage>
        <taxon>Bacteria</taxon>
        <taxon>Pseudomonadati</taxon>
        <taxon>Pseudomonadota</taxon>
        <taxon>Gammaproteobacteria</taxon>
        <taxon>Vibrionales</taxon>
        <taxon>Vibrionaceae</taxon>
        <taxon>Vibrio</taxon>
    </lineage>
</organism>
<reference evidence="3" key="3">
    <citation type="journal article" date="2018" name="Nature">
        <title>A major lineage of non-tailed dsDNA viruses as unrecognized killers of marine bacteria.</title>
        <authorList>
            <person name="Kauffman K.M."/>
            <person name="Hussain F.A."/>
            <person name="Yang J."/>
            <person name="Arevalo P."/>
            <person name="Brown J.M."/>
            <person name="Chang W.K."/>
            <person name="VanInsberghe D."/>
            <person name="Elsherbini J."/>
            <person name="Sharma R.S."/>
            <person name="Cutler M.B."/>
            <person name="Kelly L."/>
            <person name="Polz M.F."/>
        </authorList>
    </citation>
    <scope>NUCLEOTIDE SEQUENCE</scope>
    <source>
        <strain evidence="3">10N.261.52.F7</strain>
    </source>
</reference>
<dbReference type="Gene3D" id="2.160.10.10">
    <property type="entry name" value="Hexapeptide repeat proteins"/>
    <property type="match status" value="1"/>
</dbReference>
<dbReference type="RefSeq" id="WP_102279127.1">
    <property type="nucleotide sequence ID" value="NZ_JAJGZN020000009.1"/>
</dbReference>
<sequence length="173" mass="18745">MKNIKYQLRYALPVWFVLVVTSLLPDNRIAIRIRGTLVALFLPNKPKKLSVGRDVTLLGIDKLFVGKNVYFAKGTWVNALGTVTIGNDVLLSPYVVIASSVHGFSGKDFLSPSSFKKIDIQDGVWIASHSTITSGVNIGFGSLVSANSTVIKNVPELSMVSGVPAVFVRKLVK</sequence>
<evidence type="ECO:0000313" key="3">
    <source>
        <dbReference type="EMBL" id="PMK46288.1"/>
    </source>
</evidence>
<evidence type="ECO:0000256" key="2">
    <source>
        <dbReference type="ARBA" id="ARBA00022679"/>
    </source>
</evidence>
<dbReference type="PANTHER" id="PTHR23416:SF23">
    <property type="entry name" value="ACETYLTRANSFERASE C18B11.09C-RELATED"/>
    <property type="match status" value="1"/>
</dbReference>
<dbReference type="GO" id="GO:0005829">
    <property type="term" value="C:cytosol"/>
    <property type="evidence" value="ECO:0007669"/>
    <property type="project" value="TreeGrafter"/>
</dbReference>
<proteinExistence type="inferred from homology"/>
<dbReference type="CDD" id="cd04647">
    <property type="entry name" value="LbH_MAT_like"/>
    <property type="match status" value="1"/>
</dbReference>
<dbReference type="EMBL" id="MCXM01000016">
    <property type="protein sequence ID" value="PMK46288.1"/>
    <property type="molecule type" value="Genomic_DNA"/>
</dbReference>
<dbReference type="PANTHER" id="PTHR23416">
    <property type="entry name" value="SIALIC ACID SYNTHASE-RELATED"/>
    <property type="match status" value="1"/>
</dbReference>
<gene>
    <name evidence="3" type="ORF">BCT99_20095</name>
</gene>
<dbReference type="AlphaFoldDB" id="A0AB36XK39"/>
<name>A0AB36XK39_9VIBR</name>
<reference key="1">
    <citation type="submission" date="2016-07" db="EMBL/GenBank/DDBJ databases">
        <title>Nontailed viruses are major unrecognized killers of bacteria in the ocean.</title>
        <authorList>
            <person name="Kauffman K."/>
            <person name="Hussain F."/>
            <person name="Yang J."/>
            <person name="Arevalo P."/>
            <person name="Brown J."/>
            <person name="Cutler M."/>
            <person name="Kelly L."/>
            <person name="Polz M.F."/>
        </authorList>
    </citation>
    <scope>NUCLEOTIDE SEQUENCE [LARGE SCALE GENOMIC DNA]</scope>
    <source>
        <strain>10N.261.52.F7</strain>
    </source>
</reference>